<evidence type="ECO:0000313" key="2">
    <source>
        <dbReference type="Proteomes" id="UP000222768"/>
    </source>
</evidence>
<name>A0A2C5THE8_9ENTR</name>
<dbReference type="Proteomes" id="UP000222768">
    <property type="component" value="Unassembled WGS sequence"/>
</dbReference>
<reference evidence="2" key="1">
    <citation type="submission" date="2017-09" db="EMBL/GenBank/DDBJ databases">
        <title>FDA dAtabase for Regulatory Grade micrObial Sequences (FDA-ARGOS): Supporting development and validation of Infectious Disease Dx tests.</title>
        <authorList>
            <person name="Minogue T."/>
            <person name="Wolcott M."/>
            <person name="Wasieloski L."/>
            <person name="Aguilar W."/>
            <person name="Moore D."/>
            <person name="Tallon L."/>
            <person name="Sadzewicz L."/>
            <person name="Ott S."/>
            <person name="Zhao X."/>
            <person name="Nagaraj S."/>
            <person name="Vavikolanu K."/>
            <person name="Aluvathingal J."/>
            <person name="Nadendla S."/>
            <person name="Sichtig H."/>
        </authorList>
    </citation>
    <scope>NUCLEOTIDE SEQUENCE [LARGE SCALE GENOMIC DNA]</scope>
    <source>
        <strain evidence="2">FDAARGOS_404</strain>
    </source>
</reference>
<evidence type="ECO:0000313" key="1">
    <source>
        <dbReference type="EMBL" id="PHH06813.1"/>
    </source>
</evidence>
<dbReference type="EMBL" id="PDLK01000002">
    <property type="protein sequence ID" value="PHH06813.1"/>
    <property type="molecule type" value="Genomic_DNA"/>
</dbReference>
<dbReference type="AlphaFoldDB" id="A0A2C5THE8"/>
<proteinExistence type="predicted"/>
<accession>A0A2C5THE8</accession>
<sequence length="61" mass="6454">MRFGLDHSHNILYSLTPLQAILLAVLNADSAQNPHVLYVRSGSCVLAAPRLAAPITPGDSS</sequence>
<gene>
    <name evidence="1" type="ORF">CRX53_24200</name>
</gene>
<protein>
    <submittedName>
        <fullName evidence="1">L-asparaginase</fullName>
    </submittedName>
</protein>
<comment type="caution">
    <text evidence="1">The sequence shown here is derived from an EMBL/GenBank/DDBJ whole genome shotgun (WGS) entry which is preliminary data.</text>
</comment>
<organism evidence="1 2">
    <name type="scientific">Leclercia adecarboxylata</name>
    <dbReference type="NCBI Taxonomy" id="83655"/>
    <lineage>
        <taxon>Bacteria</taxon>
        <taxon>Pseudomonadati</taxon>
        <taxon>Pseudomonadota</taxon>
        <taxon>Gammaproteobacteria</taxon>
        <taxon>Enterobacterales</taxon>
        <taxon>Enterobacteriaceae</taxon>
        <taxon>Leclercia</taxon>
    </lineage>
</organism>